<sequence>MRQVQQKISNKEYEKALQLLENLYLKKQNKELNYLLFHTYVRAGEYNNAIQVADEFIDEYVANDSWLFEYVKVLLHAGKILQVFILFKKLNKYFNQDEKNEFEQILKHYPSYLNKQQQRLKKELIRKLKYLPAFDLEKQRKIIAQCNLLNPQELYLNTKGLLLNNDLSNFTRMSLLDMLRKTSDQLVQVRTFLGEIIDVKLNELPSIEEAEVFRKLSKEILNSKKYNENLKLKYLSELKLQLMIIYPYLNQFTFEELKKLLVAPISQLNSNEVVFRKKLTQELNKILNFKIN</sequence>
<evidence type="ECO:0000313" key="1">
    <source>
        <dbReference type="EMBL" id="HIX02288.1"/>
    </source>
</evidence>
<accession>A0A9D2AA58</accession>
<dbReference type="AlphaFoldDB" id="A0A9D2AA58"/>
<protein>
    <recommendedName>
        <fullName evidence="3">Tetratricopeptide repeat protein</fullName>
    </recommendedName>
</protein>
<organism evidence="1 2">
    <name type="scientific">Candidatus Ligilactobacillus excrementigallinarum</name>
    <dbReference type="NCBI Taxonomy" id="2838641"/>
    <lineage>
        <taxon>Bacteria</taxon>
        <taxon>Bacillati</taxon>
        <taxon>Bacillota</taxon>
        <taxon>Bacilli</taxon>
        <taxon>Lactobacillales</taxon>
        <taxon>Lactobacillaceae</taxon>
        <taxon>Ligilactobacillus</taxon>
    </lineage>
</organism>
<dbReference type="SUPFAM" id="SSF48452">
    <property type="entry name" value="TPR-like"/>
    <property type="match status" value="1"/>
</dbReference>
<dbReference type="InterPro" id="IPR011990">
    <property type="entry name" value="TPR-like_helical_dom_sf"/>
</dbReference>
<dbReference type="Proteomes" id="UP000823963">
    <property type="component" value="Unassembled WGS sequence"/>
</dbReference>
<dbReference type="EMBL" id="DXFP01000053">
    <property type="protein sequence ID" value="HIX02288.1"/>
    <property type="molecule type" value="Genomic_DNA"/>
</dbReference>
<evidence type="ECO:0000313" key="2">
    <source>
        <dbReference type="Proteomes" id="UP000823963"/>
    </source>
</evidence>
<reference evidence="1" key="1">
    <citation type="journal article" date="2021" name="PeerJ">
        <title>Extensive microbial diversity within the chicken gut microbiome revealed by metagenomics and culture.</title>
        <authorList>
            <person name="Gilroy R."/>
            <person name="Ravi A."/>
            <person name="Getino M."/>
            <person name="Pursley I."/>
            <person name="Horton D.L."/>
            <person name="Alikhan N.F."/>
            <person name="Baker D."/>
            <person name="Gharbi K."/>
            <person name="Hall N."/>
            <person name="Watson M."/>
            <person name="Adriaenssens E.M."/>
            <person name="Foster-Nyarko E."/>
            <person name="Jarju S."/>
            <person name="Secka A."/>
            <person name="Antonio M."/>
            <person name="Oren A."/>
            <person name="Chaudhuri R.R."/>
            <person name="La Ragione R."/>
            <person name="Hildebrand F."/>
            <person name="Pallen M.J."/>
        </authorList>
    </citation>
    <scope>NUCLEOTIDE SEQUENCE</scope>
    <source>
        <strain evidence="1">6627</strain>
    </source>
</reference>
<name>A0A9D2AA58_9LACO</name>
<dbReference type="Gene3D" id="1.25.40.10">
    <property type="entry name" value="Tetratricopeptide repeat domain"/>
    <property type="match status" value="1"/>
</dbReference>
<evidence type="ECO:0008006" key="3">
    <source>
        <dbReference type="Google" id="ProtNLM"/>
    </source>
</evidence>
<gene>
    <name evidence="1" type="ORF">H9861_05990</name>
</gene>
<comment type="caution">
    <text evidence="1">The sequence shown here is derived from an EMBL/GenBank/DDBJ whole genome shotgun (WGS) entry which is preliminary data.</text>
</comment>
<proteinExistence type="predicted"/>
<reference evidence="1" key="2">
    <citation type="submission" date="2021-04" db="EMBL/GenBank/DDBJ databases">
        <authorList>
            <person name="Gilroy R."/>
        </authorList>
    </citation>
    <scope>NUCLEOTIDE SEQUENCE</scope>
    <source>
        <strain evidence="1">6627</strain>
    </source>
</reference>